<name>A0A0F9CS85_9ZZZZ</name>
<reference evidence="1" key="1">
    <citation type="journal article" date="2015" name="Nature">
        <title>Complex archaea that bridge the gap between prokaryotes and eukaryotes.</title>
        <authorList>
            <person name="Spang A."/>
            <person name="Saw J.H."/>
            <person name="Jorgensen S.L."/>
            <person name="Zaremba-Niedzwiedzka K."/>
            <person name="Martijn J."/>
            <person name="Lind A.E."/>
            <person name="van Eijk R."/>
            <person name="Schleper C."/>
            <person name="Guy L."/>
            <person name="Ettema T.J."/>
        </authorList>
    </citation>
    <scope>NUCLEOTIDE SEQUENCE</scope>
</reference>
<proteinExistence type="predicted"/>
<organism evidence="1">
    <name type="scientific">marine sediment metagenome</name>
    <dbReference type="NCBI Taxonomy" id="412755"/>
    <lineage>
        <taxon>unclassified sequences</taxon>
        <taxon>metagenomes</taxon>
        <taxon>ecological metagenomes</taxon>
    </lineage>
</organism>
<comment type="caution">
    <text evidence="1">The sequence shown here is derived from an EMBL/GenBank/DDBJ whole genome shotgun (WGS) entry which is preliminary data.</text>
</comment>
<accession>A0A0F9CS85</accession>
<dbReference type="AlphaFoldDB" id="A0A0F9CS85"/>
<sequence length="62" mass="6842">MDTRGLGARTPRQSRAIAIYCMRLGIAEPLEELVKTSGEAGRLIRELEGKCHVSKKSNNNKS</sequence>
<evidence type="ECO:0000313" key="1">
    <source>
        <dbReference type="EMBL" id="KKL08496.1"/>
    </source>
</evidence>
<dbReference type="EMBL" id="LAZR01042854">
    <property type="protein sequence ID" value="KKL08496.1"/>
    <property type="molecule type" value="Genomic_DNA"/>
</dbReference>
<protein>
    <submittedName>
        <fullName evidence="1">Uncharacterized protein</fullName>
    </submittedName>
</protein>
<gene>
    <name evidence="1" type="ORF">LCGC14_2575250</name>
</gene>